<dbReference type="InterPro" id="IPR036388">
    <property type="entry name" value="WH-like_DNA-bd_sf"/>
</dbReference>
<dbReference type="GO" id="GO:0006547">
    <property type="term" value="P:L-histidine metabolic process"/>
    <property type="evidence" value="ECO:0007669"/>
    <property type="project" value="UniProtKB-UniRule"/>
</dbReference>
<reference evidence="6" key="1">
    <citation type="journal article" date="2022" name="Res Sq">
        <title>Evolution of multicellular longitudinally dividing oral cavity symbionts (Neisseriaceae).</title>
        <authorList>
            <person name="Nyongesa S."/>
            <person name="Weber P."/>
            <person name="Bernet E."/>
            <person name="Pullido F."/>
            <person name="Nieckarz M."/>
            <person name="Delaby M."/>
            <person name="Nieves C."/>
            <person name="Viehboeck T."/>
            <person name="Krause N."/>
            <person name="Rivera-Millot A."/>
            <person name="Nakamura A."/>
            <person name="Vischer N."/>
            <person name="VanNieuwenhze M."/>
            <person name="Brun Y."/>
            <person name="Cava F."/>
            <person name="Bulgheresi S."/>
            <person name="Veyrier F."/>
        </authorList>
    </citation>
    <scope>NUCLEOTIDE SEQUENCE</scope>
    <source>
        <strain evidence="6">17694</strain>
    </source>
</reference>
<dbReference type="InterPro" id="IPR011663">
    <property type="entry name" value="UTRA"/>
</dbReference>
<evidence type="ECO:0000256" key="3">
    <source>
        <dbReference type="ARBA" id="ARBA00023163"/>
    </source>
</evidence>
<evidence type="ECO:0000313" key="7">
    <source>
        <dbReference type="Proteomes" id="UP000831534"/>
    </source>
</evidence>
<dbReference type="AlphaFoldDB" id="A0A8T9MTE9"/>
<dbReference type="GO" id="GO:0003677">
    <property type="term" value="F:DNA binding"/>
    <property type="evidence" value="ECO:0007669"/>
    <property type="project" value="UniProtKB-UniRule"/>
</dbReference>
<evidence type="ECO:0000256" key="2">
    <source>
        <dbReference type="ARBA" id="ARBA00023125"/>
    </source>
</evidence>
<keyword evidence="1" id="KW-0805">Transcription regulation</keyword>
<dbReference type="InterPro" id="IPR036390">
    <property type="entry name" value="WH_DNA-bd_sf"/>
</dbReference>
<dbReference type="PROSITE" id="PS50949">
    <property type="entry name" value="HTH_GNTR"/>
    <property type="match status" value="1"/>
</dbReference>
<dbReference type="CDD" id="cd07377">
    <property type="entry name" value="WHTH_GntR"/>
    <property type="match status" value="1"/>
</dbReference>
<proteinExistence type="predicted"/>
<dbReference type="GO" id="GO:0003700">
    <property type="term" value="F:DNA-binding transcription factor activity"/>
    <property type="evidence" value="ECO:0007669"/>
    <property type="project" value="UniProtKB-UniRule"/>
</dbReference>
<dbReference type="EMBL" id="CP091521">
    <property type="protein sequence ID" value="UOP04075.1"/>
    <property type="molecule type" value="Genomic_DNA"/>
</dbReference>
<dbReference type="PRINTS" id="PR00035">
    <property type="entry name" value="HTHGNTR"/>
</dbReference>
<dbReference type="Proteomes" id="UP000831534">
    <property type="component" value="Chromosome"/>
</dbReference>
<evidence type="ECO:0000313" key="6">
    <source>
        <dbReference type="EMBL" id="UOP04075.1"/>
    </source>
</evidence>
<evidence type="ECO:0000256" key="4">
    <source>
        <dbReference type="NCBIfam" id="TIGR02018"/>
    </source>
</evidence>
<dbReference type="KEGG" id="ckh:LVJ77_06220"/>
<keyword evidence="2" id="KW-0238">DNA-binding</keyword>
<dbReference type="PANTHER" id="PTHR44846">
    <property type="entry name" value="MANNOSYL-D-GLYCERATE TRANSPORT/METABOLISM SYSTEM REPRESSOR MNGR-RELATED"/>
    <property type="match status" value="1"/>
</dbReference>
<keyword evidence="7" id="KW-1185">Reference proteome</keyword>
<dbReference type="Gene3D" id="3.40.1410.10">
    <property type="entry name" value="Chorismate lyase-like"/>
    <property type="match status" value="1"/>
</dbReference>
<dbReference type="InterPro" id="IPR028978">
    <property type="entry name" value="Chorismate_lyase_/UTRA_dom_sf"/>
</dbReference>
<dbReference type="Pfam" id="PF07702">
    <property type="entry name" value="UTRA"/>
    <property type="match status" value="1"/>
</dbReference>
<feature type="domain" description="HTH gntR-type" evidence="5">
    <location>
        <begin position="53"/>
        <end position="121"/>
    </location>
</feature>
<name>A0A8T9MTE9_9NEIS</name>
<dbReference type="SMART" id="SM00345">
    <property type="entry name" value="HTH_GNTR"/>
    <property type="match status" value="1"/>
</dbReference>
<organism evidence="6 7">
    <name type="scientific">Conchiformibius kuhniae</name>
    <dbReference type="NCBI Taxonomy" id="211502"/>
    <lineage>
        <taxon>Bacteria</taxon>
        <taxon>Pseudomonadati</taxon>
        <taxon>Pseudomonadota</taxon>
        <taxon>Betaproteobacteria</taxon>
        <taxon>Neisseriales</taxon>
        <taxon>Neisseriaceae</taxon>
        <taxon>Conchiformibius</taxon>
    </lineage>
</organism>
<evidence type="ECO:0000256" key="1">
    <source>
        <dbReference type="ARBA" id="ARBA00023015"/>
    </source>
</evidence>
<gene>
    <name evidence="6" type="primary">hutC</name>
    <name evidence="6" type="ORF">LVJ77_06220</name>
</gene>
<dbReference type="InterPro" id="IPR010248">
    <property type="entry name" value="His_ut_repres"/>
</dbReference>
<dbReference type="SUPFAM" id="SSF64288">
    <property type="entry name" value="Chorismate lyase-like"/>
    <property type="match status" value="1"/>
</dbReference>
<sequence>MKNDPCSAVARIGRAADGGKQAITPPQNPFARTCGKDIIFGFAPDSAMSDTPQPLYLQVKHYLLAQIQSGAWRVHERLPSEHALTAQFGVSRMTVNRAVRELADEGRLVRLQGVGTFVAPPKAQSALFEVRGIAEEIARRGGTHSCRVLLLARAEADAPTALALNLPQGAAVFRSIIAHSENGVPIQYEDRWVNPAAAPDYLAQDFTRTTPHDYLSAAAPFSEGEHIVEAALPPKAVAAALAMARGEPCLVVERRTWSGSVAVTRVRLWFAAGRYRLQGRFAA</sequence>
<dbReference type="InterPro" id="IPR000524">
    <property type="entry name" value="Tscrpt_reg_HTH_GntR"/>
</dbReference>
<accession>A0A8T9MTE9</accession>
<dbReference type="FunFam" id="1.10.10.10:FF:000079">
    <property type="entry name" value="GntR family transcriptional regulator"/>
    <property type="match status" value="1"/>
</dbReference>
<dbReference type="SUPFAM" id="SSF46785">
    <property type="entry name" value="Winged helix' DNA-binding domain"/>
    <property type="match status" value="1"/>
</dbReference>
<dbReference type="PANTHER" id="PTHR44846:SF16">
    <property type="entry name" value="TRANSCRIPTIONAL REGULATOR PHNF-RELATED"/>
    <property type="match status" value="1"/>
</dbReference>
<protein>
    <recommendedName>
        <fullName evidence="4">Histidine utilization repressor</fullName>
    </recommendedName>
</protein>
<dbReference type="GO" id="GO:0045892">
    <property type="term" value="P:negative regulation of DNA-templated transcription"/>
    <property type="evidence" value="ECO:0007669"/>
    <property type="project" value="UniProtKB-UniRule"/>
</dbReference>
<dbReference type="Gene3D" id="1.10.10.10">
    <property type="entry name" value="Winged helix-like DNA-binding domain superfamily/Winged helix DNA-binding domain"/>
    <property type="match status" value="1"/>
</dbReference>
<keyword evidence="3" id="KW-0804">Transcription</keyword>
<evidence type="ECO:0000259" key="5">
    <source>
        <dbReference type="PROSITE" id="PS50949"/>
    </source>
</evidence>
<reference evidence="6" key="2">
    <citation type="submission" date="2024-09" db="EMBL/GenBank/DDBJ databases">
        <authorList>
            <person name="Veyrier F.J."/>
        </authorList>
    </citation>
    <scope>NUCLEOTIDE SEQUENCE</scope>
    <source>
        <strain evidence="6">17694</strain>
    </source>
</reference>
<dbReference type="NCBIfam" id="TIGR02018">
    <property type="entry name" value="his_ut_repres"/>
    <property type="match status" value="1"/>
</dbReference>
<dbReference type="SMART" id="SM00866">
    <property type="entry name" value="UTRA"/>
    <property type="match status" value="1"/>
</dbReference>
<dbReference type="RefSeq" id="WP_245571926.1">
    <property type="nucleotide sequence ID" value="NZ_CP091521.1"/>
</dbReference>
<dbReference type="InterPro" id="IPR050679">
    <property type="entry name" value="Bact_HTH_transcr_reg"/>
</dbReference>
<dbReference type="Pfam" id="PF00392">
    <property type="entry name" value="GntR"/>
    <property type="match status" value="1"/>
</dbReference>